<protein>
    <submittedName>
        <fullName evidence="2">Uncharacterized protein</fullName>
    </submittedName>
</protein>
<organism evidence="2 3">
    <name type="scientific">Mortierella polycephala</name>
    <dbReference type="NCBI Taxonomy" id="41804"/>
    <lineage>
        <taxon>Eukaryota</taxon>
        <taxon>Fungi</taxon>
        <taxon>Fungi incertae sedis</taxon>
        <taxon>Mucoromycota</taxon>
        <taxon>Mortierellomycotina</taxon>
        <taxon>Mortierellomycetes</taxon>
        <taxon>Mortierellales</taxon>
        <taxon>Mortierellaceae</taxon>
        <taxon>Mortierella</taxon>
    </lineage>
</organism>
<comment type="caution">
    <text evidence="2">The sequence shown here is derived from an EMBL/GenBank/DDBJ whole genome shotgun (WGS) entry which is preliminary data.</text>
</comment>
<feature type="region of interest" description="Disordered" evidence="1">
    <location>
        <begin position="158"/>
        <end position="177"/>
    </location>
</feature>
<evidence type="ECO:0000256" key="1">
    <source>
        <dbReference type="SAM" id="MobiDB-lite"/>
    </source>
</evidence>
<dbReference type="EMBL" id="JAAAJA010000636">
    <property type="protein sequence ID" value="KAG0250909.1"/>
    <property type="molecule type" value="Genomic_DNA"/>
</dbReference>
<keyword evidence="3" id="KW-1185">Reference proteome</keyword>
<feature type="compositionally biased region" description="Low complexity" evidence="1">
    <location>
        <begin position="95"/>
        <end position="110"/>
    </location>
</feature>
<dbReference type="AlphaFoldDB" id="A0A9P6TY19"/>
<sequence>MKELYDAKIRRLTEMLQDAGVSPAEVEDNLAGVVEEVDDKQPLFDQLSATSDFLVESGQEGGGDIIEDDPMNEVYEEDCNSIVLEEENREEDEFSVSSSGTPSLLSSNTTRPDLSRQTSRSMLQTDNPLLMIETTSESTNAPKTQLAERRIIASRTASLFSPAASDTSSASYQHQKQ</sequence>
<dbReference type="Proteomes" id="UP000726737">
    <property type="component" value="Unassembled WGS sequence"/>
</dbReference>
<evidence type="ECO:0000313" key="2">
    <source>
        <dbReference type="EMBL" id="KAG0250909.1"/>
    </source>
</evidence>
<feature type="non-terminal residue" evidence="2">
    <location>
        <position position="177"/>
    </location>
</feature>
<evidence type="ECO:0000313" key="3">
    <source>
        <dbReference type="Proteomes" id="UP000726737"/>
    </source>
</evidence>
<dbReference type="OrthoDB" id="10577373at2759"/>
<feature type="compositionally biased region" description="Polar residues" evidence="1">
    <location>
        <begin position="111"/>
        <end position="127"/>
    </location>
</feature>
<gene>
    <name evidence="2" type="ORF">BG011_007988</name>
</gene>
<proteinExistence type="predicted"/>
<feature type="region of interest" description="Disordered" evidence="1">
    <location>
        <begin position="87"/>
        <end position="127"/>
    </location>
</feature>
<reference evidence="2" key="1">
    <citation type="journal article" date="2020" name="Fungal Divers.">
        <title>Resolving the Mortierellaceae phylogeny through synthesis of multi-gene phylogenetics and phylogenomics.</title>
        <authorList>
            <person name="Vandepol N."/>
            <person name="Liber J."/>
            <person name="Desiro A."/>
            <person name="Na H."/>
            <person name="Kennedy M."/>
            <person name="Barry K."/>
            <person name="Grigoriev I.V."/>
            <person name="Miller A.N."/>
            <person name="O'Donnell K."/>
            <person name="Stajich J.E."/>
            <person name="Bonito G."/>
        </authorList>
    </citation>
    <scope>NUCLEOTIDE SEQUENCE</scope>
    <source>
        <strain evidence="2">KOD948</strain>
    </source>
</reference>
<accession>A0A9P6TY19</accession>
<name>A0A9P6TY19_9FUNG</name>